<dbReference type="PANTHER" id="PTHR11505">
    <property type="entry name" value="L1 TRANSPOSABLE ELEMENT-RELATED"/>
    <property type="match status" value="1"/>
</dbReference>
<organism evidence="2 3">
    <name type="scientific">Mugilogobius chulae</name>
    <name type="common">yellowstripe goby</name>
    <dbReference type="NCBI Taxonomy" id="88201"/>
    <lineage>
        <taxon>Eukaryota</taxon>
        <taxon>Metazoa</taxon>
        <taxon>Chordata</taxon>
        <taxon>Craniata</taxon>
        <taxon>Vertebrata</taxon>
        <taxon>Euteleostomi</taxon>
        <taxon>Actinopterygii</taxon>
        <taxon>Neopterygii</taxon>
        <taxon>Teleostei</taxon>
        <taxon>Neoteleostei</taxon>
        <taxon>Acanthomorphata</taxon>
        <taxon>Gobiaria</taxon>
        <taxon>Gobiiformes</taxon>
        <taxon>Gobioidei</taxon>
        <taxon>Gobiidae</taxon>
        <taxon>Gobionellinae</taxon>
        <taxon>Mugilogobius</taxon>
    </lineage>
</organism>
<dbReference type="Gene3D" id="3.30.70.1820">
    <property type="entry name" value="L1 transposable element, RRM domain"/>
    <property type="match status" value="1"/>
</dbReference>
<dbReference type="Proteomes" id="UP001460270">
    <property type="component" value="Unassembled WGS sequence"/>
</dbReference>
<proteinExistence type="predicted"/>
<evidence type="ECO:0000313" key="2">
    <source>
        <dbReference type="EMBL" id="KAK7944286.1"/>
    </source>
</evidence>
<accession>A0AAW0PY72</accession>
<reference evidence="3" key="1">
    <citation type="submission" date="2024-04" db="EMBL/GenBank/DDBJ databases">
        <title>Salinicola lusitanus LLJ914,a marine bacterium isolated from the Okinawa Trough.</title>
        <authorList>
            <person name="Li J."/>
        </authorList>
    </citation>
    <scope>NUCLEOTIDE SEQUENCE [LARGE SCALE GENOMIC DNA]</scope>
</reference>
<evidence type="ECO:0000313" key="3">
    <source>
        <dbReference type="Proteomes" id="UP001460270"/>
    </source>
</evidence>
<sequence length="293" mass="33316">MSRQIPRGRAGTKRDRATLNKPSYARALSEAGHDYTQSPDSWDEAGSVEIEFPPLPATPTKSLAEKRRAGEMVVSAEQFHKVFVELDSIKTLINTRSDALDARITGIETKMEGVCNDVKTVTTKVEQLEKKVEQVEQPVRAAQKRIDEMETYTRKWNLLLNGVTESDQEDIRGKVIDICQQVLPDMRDCLADKVDTVHRLGRRRRPAEGTQPRTIIVQFTTRVCRDAVWKAAKTAPFLKQQGLRFKEDFSKGDKERREKLWPQIQRARNAGKKAFYVGARAFIEGEGEIMTLD</sequence>
<gene>
    <name evidence="2" type="ORF">WMY93_000014</name>
</gene>
<evidence type="ECO:0008006" key="4">
    <source>
        <dbReference type="Google" id="ProtNLM"/>
    </source>
</evidence>
<dbReference type="EMBL" id="JBBPFD010000001">
    <property type="protein sequence ID" value="KAK7944286.1"/>
    <property type="molecule type" value="Genomic_DNA"/>
</dbReference>
<protein>
    <recommendedName>
        <fullName evidence="4">L1 transposable element RRM domain-containing protein</fullName>
    </recommendedName>
</protein>
<feature type="region of interest" description="Disordered" evidence="1">
    <location>
        <begin position="1"/>
        <end position="42"/>
    </location>
</feature>
<dbReference type="SUPFAM" id="SSF57997">
    <property type="entry name" value="Tropomyosin"/>
    <property type="match status" value="1"/>
</dbReference>
<comment type="caution">
    <text evidence="2">The sequence shown here is derived from an EMBL/GenBank/DDBJ whole genome shotgun (WGS) entry which is preliminary data.</text>
</comment>
<dbReference type="Gene3D" id="1.20.5.340">
    <property type="match status" value="1"/>
</dbReference>
<dbReference type="AlphaFoldDB" id="A0AAW0PY72"/>
<keyword evidence="3" id="KW-1185">Reference proteome</keyword>
<evidence type="ECO:0000256" key="1">
    <source>
        <dbReference type="SAM" id="MobiDB-lite"/>
    </source>
</evidence>
<name>A0AAW0PY72_9GOBI</name>
<dbReference type="InterPro" id="IPR004244">
    <property type="entry name" value="Transposase_22"/>
</dbReference>